<evidence type="ECO:0000256" key="4">
    <source>
        <dbReference type="PROSITE-ProRule" id="PRU00409"/>
    </source>
</evidence>
<protein>
    <recommendedName>
        <fullName evidence="5">ATP-grasp domain-containing protein</fullName>
    </recommendedName>
</protein>
<dbReference type="PANTHER" id="PTHR43585:SF2">
    <property type="entry name" value="ATP-GRASP ENZYME FSQD"/>
    <property type="match status" value="1"/>
</dbReference>
<feature type="domain" description="ATP-grasp" evidence="5">
    <location>
        <begin position="116"/>
        <end position="319"/>
    </location>
</feature>
<dbReference type="GO" id="GO:0016874">
    <property type="term" value="F:ligase activity"/>
    <property type="evidence" value="ECO:0007669"/>
    <property type="project" value="UniProtKB-KW"/>
</dbReference>
<proteinExistence type="predicted"/>
<dbReference type="OrthoDB" id="9134168at2"/>
<keyword evidence="7" id="KW-1185">Reference proteome</keyword>
<dbReference type="eggNOG" id="COG0026">
    <property type="taxonomic scope" value="Bacteria"/>
</dbReference>
<dbReference type="HOGENOM" id="CLU_029016_6_2_6"/>
<evidence type="ECO:0000259" key="5">
    <source>
        <dbReference type="PROSITE" id="PS50975"/>
    </source>
</evidence>
<organism evidence="6 7">
    <name type="scientific">Legionella drancourtii LLAP12</name>
    <dbReference type="NCBI Taxonomy" id="658187"/>
    <lineage>
        <taxon>Bacteria</taxon>
        <taxon>Pseudomonadati</taxon>
        <taxon>Pseudomonadota</taxon>
        <taxon>Gammaproteobacteria</taxon>
        <taxon>Legionellales</taxon>
        <taxon>Legionellaceae</taxon>
        <taxon>Legionella</taxon>
    </lineage>
</organism>
<dbReference type="Gene3D" id="3.30.470.20">
    <property type="entry name" value="ATP-grasp fold, B domain"/>
    <property type="match status" value="1"/>
</dbReference>
<keyword evidence="1" id="KW-0436">Ligase</keyword>
<evidence type="ECO:0000256" key="2">
    <source>
        <dbReference type="ARBA" id="ARBA00022741"/>
    </source>
</evidence>
<dbReference type="GO" id="GO:0046872">
    <property type="term" value="F:metal ion binding"/>
    <property type="evidence" value="ECO:0007669"/>
    <property type="project" value="InterPro"/>
</dbReference>
<dbReference type="PROSITE" id="PS50975">
    <property type="entry name" value="ATP_GRASP"/>
    <property type="match status" value="1"/>
</dbReference>
<evidence type="ECO:0000313" key="6">
    <source>
        <dbReference type="EMBL" id="EHL31243.1"/>
    </source>
</evidence>
<evidence type="ECO:0000256" key="1">
    <source>
        <dbReference type="ARBA" id="ARBA00022598"/>
    </source>
</evidence>
<sequence>MTDKYLLFTNIRSVIDEQHAIYDAVKVCGYKVIMLAASIPEHLKDLTAVYKYNDNKNEAESIQNALDLANKYTIDAVFSWTDTDVVLCSKIAKAINIPSIDTDAAYRARNKYEMRKTIFNHNPALVPSFAEVSSFKDIENNISNIGFPAVLKPISASGSKGIFIINTLEEAFQAFKTLTTLLGDTEEGWFYNRYGNKFILETFISGQEFSVEGVVLNNDIFIAGITDKLTTDDWHLEYRHIFPANYPKEVCTAIEDASKEVIHALGINNCPFHLEGKWADSGFKLIEIAARIGGDLIHTHLIENSLNFNWLIFVIRSLTEKKFPLIPKKAIPKYSGIQFILAHDSQPFYGLNYKDTPDTPPGLIKIEELVARGTKILMPPEDFAMQRLGYILAEEHDFASLEQLLTSITTELTV</sequence>
<accession>G9EN82</accession>
<keyword evidence="2 4" id="KW-0547">Nucleotide-binding</keyword>
<dbReference type="InterPro" id="IPR011761">
    <property type="entry name" value="ATP-grasp"/>
</dbReference>
<dbReference type="Pfam" id="PF13535">
    <property type="entry name" value="ATP-grasp_4"/>
    <property type="match status" value="1"/>
</dbReference>
<gene>
    <name evidence="6" type="ORF">LDG_6704</name>
</gene>
<dbReference type="Gene3D" id="3.40.50.20">
    <property type="match status" value="1"/>
</dbReference>
<dbReference type="Proteomes" id="UP000002770">
    <property type="component" value="Unassembled WGS sequence"/>
</dbReference>
<dbReference type="AlphaFoldDB" id="G9EN82"/>
<dbReference type="RefSeq" id="WP_006870633.1">
    <property type="nucleotide sequence ID" value="NZ_JH413817.1"/>
</dbReference>
<evidence type="ECO:0000313" key="7">
    <source>
        <dbReference type="Proteomes" id="UP000002770"/>
    </source>
</evidence>
<dbReference type="SUPFAM" id="SSF56059">
    <property type="entry name" value="Glutathione synthetase ATP-binding domain-like"/>
    <property type="match status" value="1"/>
</dbReference>
<dbReference type="EMBL" id="JH413817">
    <property type="protein sequence ID" value="EHL31243.1"/>
    <property type="molecule type" value="Genomic_DNA"/>
</dbReference>
<dbReference type="InterPro" id="IPR052032">
    <property type="entry name" value="ATP-dep_AA_Ligase"/>
</dbReference>
<dbReference type="GO" id="GO:0005524">
    <property type="term" value="F:ATP binding"/>
    <property type="evidence" value="ECO:0007669"/>
    <property type="project" value="UniProtKB-UniRule"/>
</dbReference>
<dbReference type="STRING" id="658187.LDG_6704"/>
<reference evidence="6 7" key="1">
    <citation type="journal article" date="2011" name="BMC Genomics">
        <title>Insight into cross-talk between intra-amoebal pathogens.</title>
        <authorList>
            <person name="Gimenez G."/>
            <person name="Bertelli C."/>
            <person name="Moliner C."/>
            <person name="Robert C."/>
            <person name="Raoult D."/>
            <person name="Fournier P.E."/>
            <person name="Greub G."/>
        </authorList>
    </citation>
    <scope>NUCLEOTIDE SEQUENCE [LARGE SCALE GENOMIC DNA]</scope>
    <source>
        <strain evidence="6 7">LLAP12</strain>
    </source>
</reference>
<name>G9EN82_9GAMM</name>
<dbReference type="PANTHER" id="PTHR43585">
    <property type="entry name" value="FUMIPYRROLE BIOSYNTHESIS PROTEIN C"/>
    <property type="match status" value="1"/>
</dbReference>
<dbReference type="InParanoid" id="G9EN82"/>
<keyword evidence="3 4" id="KW-0067">ATP-binding</keyword>
<evidence type="ECO:0000256" key="3">
    <source>
        <dbReference type="ARBA" id="ARBA00022840"/>
    </source>
</evidence>